<dbReference type="Proteomes" id="UP001630127">
    <property type="component" value="Unassembled WGS sequence"/>
</dbReference>
<protein>
    <recommendedName>
        <fullName evidence="2">Piezo-type mechanosensitive ion channel homolog domain-containing protein</fullName>
    </recommendedName>
</protein>
<feature type="transmembrane region" description="Helical" evidence="1">
    <location>
        <begin position="301"/>
        <end position="319"/>
    </location>
</feature>
<keyword evidence="1" id="KW-0472">Membrane</keyword>
<evidence type="ECO:0000313" key="4">
    <source>
        <dbReference type="Proteomes" id="UP001630127"/>
    </source>
</evidence>
<dbReference type="InterPro" id="IPR057611">
    <property type="entry name" value="PIEZO_dom"/>
</dbReference>
<feature type="transmembrane region" description="Helical" evidence="1">
    <location>
        <begin position="91"/>
        <end position="111"/>
    </location>
</feature>
<feature type="transmembrane region" description="Helical" evidence="1">
    <location>
        <begin position="362"/>
        <end position="383"/>
    </location>
</feature>
<proteinExistence type="predicted"/>
<dbReference type="AlphaFoldDB" id="A0ABD2Z9J9"/>
<dbReference type="InterPro" id="IPR027272">
    <property type="entry name" value="Piezo"/>
</dbReference>
<feature type="transmembrane region" description="Helical" evidence="1">
    <location>
        <begin position="199"/>
        <end position="218"/>
    </location>
</feature>
<feature type="transmembrane region" description="Helical" evidence="1">
    <location>
        <begin position="466"/>
        <end position="493"/>
    </location>
</feature>
<name>A0ABD2Z9J9_9GENT</name>
<reference evidence="3 4" key="1">
    <citation type="submission" date="2024-11" db="EMBL/GenBank/DDBJ databases">
        <title>A near-complete genome assembly of Cinchona calisaya.</title>
        <authorList>
            <person name="Lian D.C."/>
            <person name="Zhao X.W."/>
            <person name="Wei L."/>
        </authorList>
    </citation>
    <scope>NUCLEOTIDE SEQUENCE [LARGE SCALE GENOMIC DNA]</scope>
    <source>
        <tissue evidence="3">Nenye</tissue>
    </source>
</reference>
<evidence type="ECO:0000256" key="1">
    <source>
        <dbReference type="SAM" id="Phobius"/>
    </source>
</evidence>
<keyword evidence="1" id="KW-0812">Transmembrane</keyword>
<sequence length="719" mass="81456">MDFKVVLKVELSCENLKKLTIGAFSVEDWLFLEEPLALVQHRAAWFPWLMFPLVIHAASLINWSIISLADLLTSLLILLTGVEGSYCWKRAVVLWHLIMLSGAVISSHALFNITVAVEGGQWGAAHAWWAKLFGFVRDQSQSPNAVIYVLLIHIIVGLVAVTEIYWSRPSTNFLSQQSCLLNLGLSLERKGQWTIHIKFSILGYLLLPAVQLVLGISHPSWVSLPFFLCSCIGLVKWSMTSNFLGLFWCWRYLLYYAGIEIILLYVYQLPLEFSPMFLWIADLIGLYKFSPKSDWPEICSGFSVVLFYFMLSCVGHNLIEINESFSTKQIGLTEQLLPRTSSFLIHDSRSSAHSSILHSEAILWKFTINFFTYGFPVSLFALSFWSFQFTSLCSFGLLAYVGYVVYAFPSLFHLHQLNGLLLVFILLWAASTYIFNIIFTLFNKKLEKDMALWEAVGLWHYPKPGLFLLAQFCPAILLTMGNLVNSTVFSYLIDGDGQPKYRSLAAQEKEEKEVFILATIAWGFCKSSRAIVMVLLFFIALRPGFFHAVYMIFFMVYLLSHTISRKLRQSLILLCEAHFAALFILQLSVISRALQEKGSWAAEIFSQSGLLDPASSMEFLLIAGLASFCAIQNHGFDILCSFSTIVQYTPLPPFGWRFWKAGLNKSVLLSVYVLISRGSEEKNNIISECSRTEVSPCISSMWNLHCLFDCASHSLPCKT</sequence>
<feature type="transmembrane region" description="Helical" evidence="1">
    <location>
        <begin position="53"/>
        <end position="79"/>
    </location>
</feature>
<keyword evidence="1" id="KW-1133">Transmembrane helix</keyword>
<feature type="transmembrane region" description="Helical" evidence="1">
    <location>
        <begin position="420"/>
        <end position="442"/>
    </location>
</feature>
<dbReference type="PANTHER" id="PTHR13167:SF46">
    <property type="entry name" value="PIEZO NON-SPECIFIC CATION CHANNEL R-RAS-BINDING DOMAIN-CONTAINING PROTEIN"/>
    <property type="match status" value="1"/>
</dbReference>
<comment type="caution">
    <text evidence="3">The sequence shown here is derived from an EMBL/GenBank/DDBJ whole genome shotgun (WGS) entry which is preliminary data.</text>
</comment>
<dbReference type="PANTHER" id="PTHR13167">
    <property type="entry name" value="PIEZO-TYPE MECHANOSENSITIVE ION CHANNEL COMPONENT"/>
    <property type="match status" value="1"/>
</dbReference>
<feature type="transmembrane region" description="Helical" evidence="1">
    <location>
        <begin position="224"/>
        <end position="250"/>
    </location>
</feature>
<gene>
    <name evidence="3" type="ORF">ACH5RR_023057</name>
</gene>
<accession>A0ABD2Z9J9</accession>
<organism evidence="3 4">
    <name type="scientific">Cinchona calisaya</name>
    <dbReference type="NCBI Taxonomy" id="153742"/>
    <lineage>
        <taxon>Eukaryota</taxon>
        <taxon>Viridiplantae</taxon>
        <taxon>Streptophyta</taxon>
        <taxon>Embryophyta</taxon>
        <taxon>Tracheophyta</taxon>
        <taxon>Spermatophyta</taxon>
        <taxon>Magnoliopsida</taxon>
        <taxon>eudicotyledons</taxon>
        <taxon>Gunneridae</taxon>
        <taxon>Pentapetalae</taxon>
        <taxon>asterids</taxon>
        <taxon>lamiids</taxon>
        <taxon>Gentianales</taxon>
        <taxon>Rubiaceae</taxon>
        <taxon>Cinchonoideae</taxon>
        <taxon>Cinchoneae</taxon>
        <taxon>Cinchona</taxon>
    </lineage>
</organism>
<feature type="transmembrane region" description="Helical" evidence="1">
    <location>
        <begin position="145"/>
        <end position="166"/>
    </location>
</feature>
<keyword evidence="4" id="KW-1185">Reference proteome</keyword>
<feature type="transmembrane region" description="Helical" evidence="1">
    <location>
        <begin position="262"/>
        <end position="281"/>
    </location>
</feature>
<evidence type="ECO:0000313" key="3">
    <source>
        <dbReference type="EMBL" id="KAL3516155.1"/>
    </source>
</evidence>
<feature type="domain" description="Piezo-type mechanosensitive ion channel homolog" evidence="2">
    <location>
        <begin position="516"/>
        <end position="645"/>
    </location>
</feature>
<feature type="transmembrane region" description="Helical" evidence="1">
    <location>
        <begin position="389"/>
        <end position="408"/>
    </location>
</feature>
<feature type="transmembrane region" description="Helical" evidence="1">
    <location>
        <begin position="571"/>
        <end position="594"/>
    </location>
</feature>
<dbReference type="Pfam" id="PF25288">
    <property type="entry name" value="PIEZO"/>
    <property type="match status" value="1"/>
</dbReference>
<dbReference type="EMBL" id="JBJUIK010000010">
    <property type="protein sequence ID" value="KAL3516155.1"/>
    <property type="molecule type" value="Genomic_DNA"/>
</dbReference>
<evidence type="ECO:0000259" key="2">
    <source>
        <dbReference type="Pfam" id="PF25288"/>
    </source>
</evidence>